<dbReference type="InterPro" id="IPR004088">
    <property type="entry name" value="KH_dom_type_1"/>
</dbReference>
<dbReference type="PIRSF" id="PIRSF027019">
    <property type="entry name" value="Euk_LigT"/>
    <property type="match status" value="1"/>
</dbReference>
<dbReference type="PANTHER" id="PTHR13360:SF1">
    <property type="entry name" value="ACTIVATING SIGNAL COINTEGRATOR 1 COMPLEX SUBUNIT 1"/>
    <property type="match status" value="1"/>
</dbReference>
<dbReference type="Proteomes" id="UP000005203">
    <property type="component" value="Linkage group LG8"/>
</dbReference>
<dbReference type="GO" id="GO:0006355">
    <property type="term" value="P:regulation of DNA-templated transcription"/>
    <property type="evidence" value="ECO:0007669"/>
    <property type="project" value="TreeGrafter"/>
</dbReference>
<dbReference type="PROSITE" id="PS50084">
    <property type="entry name" value="KH_TYPE_1"/>
    <property type="match status" value="1"/>
</dbReference>
<dbReference type="InterPro" id="IPR047538">
    <property type="entry name" value="KH-I_ASCC1"/>
</dbReference>
<evidence type="ECO:0000313" key="5">
    <source>
        <dbReference type="RefSeq" id="XP_623774.2"/>
    </source>
</evidence>
<dbReference type="Pfam" id="PF10469">
    <property type="entry name" value="AKAP7_NLS"/>
    <property type="match status" value="1"/>
</dbReference>
<dbReference type="InterPro" id="IPR009210">
    <property type="entry name" value="ASCC1"/>
</dbReference>
<keyword evidence="1" id="KW-0694">RNA-binding</keyword>
<dbReference type="PANTHER" id="PTHR13360">
    <property type="entry name" value="ACTIVATING SIGNAL COINTEGRATOR 1 COMPLEX SUBUNIT 1"/>
    <property type="match status" value="1"/>
</dbReference>
<evidence type="ECO:0000313" key="4">
    <source>
        <dbReference type="Proteomes" id="UP000005203"/>
    </source>
</evidence>
<dbReference type="GO" id="GO:0003723">
    <property type="term" value="F:RNA binding"/>
    <property type="evidence" value="ECO:0007669"/>
    <property type="project" value="UniProtKB-UniRule"/>
</dbReference>
<dbReference type="AlphaFoldDB" id="A0A7M7R899"/>
<accession>A0A8B9B688</accession>
<accession>A0A7M7R899</accession>
<dbReference type="EnsemblMetazoa" id="XM_623771">
    <property type="protein sequence ID" value="XP_623774"/>
    <property type="gene ID" value="LOC551376"/>
</dbReference>
<dbReference type="SUPFAM" id="SSF55144">
    <property type="entry name" value="LigT-like"/>
    <property type="match status" value="1"/>
</dbReference>
<proteinExistence type="predicted"/>
<evidence type="ECO:0000256" key="1">
    <source>
        <dbReference type="PROSITE-ProRule" id="PRU00117"/>
    </source>
</evidence>
<protein>
    <submittedName>
        <fullName evidence="5">Activating signal cointegrator 1 complex subunit 1</fullName>
    </submittedName>
</protein>
<dbReference type="CDD" id="cd22419">
    <property type="entry name" value="KH-I_ASCC1"/>
    <property type="match status" value="1"/>
</dbReference>
<dbReference type="Pfam" id="PF00013">
    <property type="entry name" value="KH_1"/>
    <property type="match status" value="1"/>
</dbReference>
<dbReference type="InterPro" id="IPR019510">
    <property type="entry name" value="AKAP7-like_phosphoesterase"/>
</dbReference>
<dbReference type="GO" id="GO:0006307">
    <property type="term" value="P:DNA alkylation repair"/>
    <property type="evidence" value="ECO:0007669"/>
    <property type="project" value="InterPro"/>
</dbReference>
<dbReference type="SUPFAM" id="SSF54791">
    <property type="entry name" value="Eukaryotic type KH-domain (KH-domain type I)"/>
    <property type="match status" value="1"/>
</dbReference>
<name>A0A7M7R899_APIME</name>
<dbReference type="KEGG" id="ame:551376"/>
<reference evidence="5" key="2">
    <citation type="submission" date="2025-04" db="UniProtKB">
        <authorList>
            <consortium name="RefSeq"/>
        </authorList>
    </citation>
    <scope>IDENTIFICATION</scope>
    <source>
        <strain evidence="5">DH4</strain>
        <tissue evidence="5">Whole body</tissue>
    </source>
</reference>
<keyword evidence="4" id="KW-1185">Reference proteome</keyword>
<dbReference type="SMART" id="SM00322">
    <property type="entry name" value="KH"/>
    <property type="match status" value="1"/>
</dbReference>
<dbReference type="GeneID" id="551376"/>
<dbReference type="OMA" id="CLAHFQT"/>
<dbReference type="InterPro" id="IPR009097">
    <property type="entry name" value="Cyclic_Pdiesterase"/>
</dbReference>
<dbReference type="InterPro" id="IPR036612">
    <property type="entry name" value="KH_dom_type_1_sf"/>
</dbReference>
<dbReference type="OrthoDB" id="277832at2759"/>
<sequence>MNILQPELIWIDGRCYRLFGNIERPSAQNISPYFEDNYQMDYKDSEDECDIEIVPYESTRFKHTFHVSKSFFPFIIGSKHAVRKKLENETRTSIQIPRLGEDGDIVIIGTDRKGIMTARRRINLLMEASRKKIPSTHFLSIPLNEGHIIMNFNMFKNEVLKNSGKKSNGIDEMIFQIPSKLHLTIALLTLLDDTEKNQAIEALNYCHQHIVKPIIEKYGQIPIYLQGTDIMNDDPSETRVLYAKLIDNEALEKMVDEIVDYYNRIGLLYKETEKVKLHLTLMNTKFKLNEEENHYEKYKTFDATEIMKAHKNTIFGETTLKQIHLSQRHTISSNGYYHAIAKINLLEGL</sequence>
<evidence type="ECO:0000259" key="2">
    <source>
        <dbReference type="SMART" id="SM00322"/>
    </source>
</evidence>
<feature type="domain" description="K Homology" evidence="2">
    <location>
        <begin position="59"/>
        <end position="127"/>
    </location>
</feature>
<dbReference type="InterPro" id="IPR004087">
    <property type="entry name" value="KH_dom"/>
</dbReference>
<evidence type="ECO:0000313" key="3">
    <source>
        <dbReference type="EnsemblMetazoa" id="XP_623774"/>
    </source>
</evidence>
<dbReference type="Gene3D" id="3.30.1370.10">
    <property type="entry name" value="K Homology domain, type 1"/>
    <property type="match status" value="1"/>
</dbReference>
<reference evidence="3" key="1">
    <citation type="submission" date="2021-01" db="UniProtKB">
        <authorList>
            <consortium name="EnsemblMetazoa"/>
        </authorList>
    </citation>
    <scope>IDENTIFICATION</scope>
    <source>
        <strain evidence="3">DH4</strain>
    </source>
</reference>
<organism evidence="3">
    <name type="scientific">Apis mellifera</name>
    <name type="common">Honeybee</name>
    <dbReference type="NCBI Taxonomy" id="7460"/>
    <lineage>
        <taxon>Eukaryota</taxon>
        <taxon>Metazoa</taxon>
        <taxon>Ecdysozoa</taxon>
        <taxon>Arthropoda</taxon>
        <taxon>Hexapoda</taxon>
        <taxon>Insecta</taxon>
        <taxon>Pterygota</taxon>
        <taxon>Neoptera</taxon>
        <taxon>Endopterygota</taxon>
        <taxon>Hymenoptera</taxon>
        <taxon>Apocrita</taxon>
        <taxon>Aculeata</taxon>
        <taxon>Apoidea</taxon>
        <taxon>Anthophila</taxon>
        <taxon>Apidae</taxon>
        <taxon>Apis</taxon>
    </lineage>
</organism>
<dbReference type="Gene3D" id="3.90.1140.10">
    <property type="entry name" value="Cyclic phosphodiesterase"/>
    <property type="match status" value="1"/>
</dbReference>
<dbReference type="RefSeq" id="XP_623774.2">
    <property type="nucleotide sequence ID" value="XM_623771.6"/>
</dbReference>
<dbReference type="GO" id="GO:0005634">
    <property type="term" value="C:nucleus"/>
    <property type="evidence" value="ECO:0007669"/>
    <property type="project" value="TreeGrafter"/>
</dbReference>
<gene>
    <name evidence="3" type="primary">551376</name>
    <name evidence="5" type="synonym">LOC551376</name>
</gene>